<dbReference type="Gene3D" id="1.20.1250.20">
    <property type="entry name" value="MFS general substrate transporter like domains"/>
    <property type="match status" value="1"/>
</dbReference>
<keyword evidence="2 5" id="KW-0812">Transmembrane</keyword>
<dbReference type="Proteomes" id="UP000887116">
    <property type="component" value="Unassembled WGS sequence"/>
</dbReference>
<evidence type="ECO:0000313" key="7">
    <source>
        <dbReference type="Proteomes" id="UP000887116"/>
    </source>
</evidence>
<feature type="transmembrane region" description="Helical" evidence="5">
    <location>
        <begin position="410"/>
        <end position="429"/>
    </location>
</feature>
<keyword evidence="3 5" id="KW-1133">Transmembrane helix</keyword>
<protein>
    <submittedName>
        <fullName evidence="6">Carcinine transporter</fullName>
    </submittedName>
</protein>
<feature type="transmembrane region" description="Helical" evidence="5">
    <location>
        <begin position="353"/>
        <end position="370"/>
    </location>
</feature>
<dbReference type="GO" id="GO:0022857">
    <property type="term" value="F:transmembrane transporter activity"/>
    <property type="evidence" value="ECO:0007669"/>
    <property type="project" value="InterPro"/>
</dbReference>
<feature type="transmembrane region" description="Helical" evidence="5">
    <location>
        <begin position="146"/>
        <end position="166"/>
    </location>
</feature>
<dbReference type="AlphaFoldDB" id="A0A8X6L980"/>
<dbReference type="Pfam" id="PF00083">
    <property type="entry name" value="Sugar_tr"/>
    <property type="match status" value="1"/>
</dbReference>
<feature type="transmembrane region" description="Helical" evidence="5">
    <location>
        <begin position="178"/>
        <end position="195"/>
    </location>
</feature>
<dbReference type="OrthoDB" id="6418775at2759"/>
<evidence type="ECO:0000256" key="4">
    <source>
        <dbReference type="ARBA" id="ARBA00023136"/>
    </source>
</evidence>
<dbReference type="EMBL" id="BMAO01035093">
    <property type="protein sequence ID" value="GFR01165.1"/>
    <property type="molecule type" value="Genomic_DNA"/>
</dbReference>
<feature type="transmembrane region" description="Helical" evidence="5">
    <location>
        <begin position="234"/>
        <end position="255"/>
    </location>
</feature>
<keyword evidence="4 5" id="KW-0472">Membrane</keyword>
<evidence type="ECO:0000256" key="1">
    <source>
        <dbReference type="ARBA" id="ARBA00004141"/>
    </source>
</evidence>
<dbReference type="PANTHER" id="PTHR24064">
    <property type="entry name" value="SOLUTE CARRIER FAMILY 22 MEMBER"/>
    <property type="match status" value="1"/>
</dbReference>
<proteinExistence type="predicted"/>
<dbReference type="GO" id="GO:0016020">
    <property type="term" value="C:membrane"/>
    <property type="evidence" value="ECO:0007669"/>
    <property type="project" value="UniProtKB-SubCell"/>
</dbReference>
<organism evidence="6 7">
    <name type="scientific">Trichonephila clavata</name>
    <name type="common">Joro spider</name>
    <name type="synonym">Nephila clavata</name>
    <dbReference type="NCBI Taxonomy" id="2740835"/>
    <lineage>
        <taxon>Eukaryota</taxon>
        <taxon>Metazoa</taxon>
        <taxon>Ecdysozoa</taxon>
        <taxon>Arthropoda</taxon>
        <taxon>Chelicerata</taxon>
        <taxon>Arachnida</taxon>
        <taxon>Araneae</taxon>
        <taxon>Araneomorphae</taxon>
        <taxon>Entelegynae</taxon>
        <taxon>Araneoidea</taxon>
        <taxon>Nephilidae</taxon>
        <taxon>Trichonephila</taxon>
    </lineage>
</organism>
<comment type="subcellular location">
    <subcellularLocation>
        <location evidence="1">Membrane</location>
        <topology evidence="1">Multi-pass membrane protein</topology>
    </subcellularLocation>
</comment>
<feature type="transmembrane region" description="Helical" evidence="5">
    <location>
        <begin position="382"/>
        <end position="403"/>
    </location>
</feature>
<evidence type="ECO:0000313" key="6">
    <source>
        <dbReference type="EMBL" id="GFR01165.1"/>
    </source>
</evidence>
<feature type="non-terminal residue" evidence="6">
    <location>
        <position position="1"/>
    </location>
</feature>
<evidence type="ECO:0000256" key="3">
    <source>
        <dbReference type="ARBA" id="ARBA00022989"/>
    </source>
</evidence>
<sequence length="431" mass="48519">MDFEDILKDAGEFGNYQKSLLFKFMMPTTFASAFYVLNVIFMVATPDHWCYVPELASLNLSEAEIKNIAIPRLNDGAFSKCTMYAQNYTALVSEFKSKGAFPEVKTFGKIIPRRPESLCSHGWQYQKEWYEETVVSKWDLVCDNNYLPSLVLTLANAGSVLGTYCFSVMADKRGRKTAFLVNLCVALGSGVLSIFSPTFAVFAILRTLTGSTMPSNFQMPYIITIEQVGSKQRAWLVCISWTLWTLGACCLALVAYVSRHWSTLGMVTTLPIALFFAYKRYLNPSPRYLMAQGRCEEAAAIIQAISKKNGKKAPKELLSRLQRITENEHSKDEIETDVSILTFFKYPELRKKLLIVTLNWSAIAVAYFGLTLNATNLGKNDFLNFFLLSAVELPAFPMALFFMEKLGRRWSNTIFVLLTGTACLVPSFISN</sequence>
<gene>
    <name evidence="6" type="primary">CarT</name>
    <name evidence="6" type="ORF">TNCT_335471</name>
</gene>
<comment type="caution">
    <text evidence="6">The sequence shown here is derived from an EMBL/GenBank/DDBJ whole genome shotgun (WGS) entry which is preliminary data.</text>
</comment>
<dbReference type="InterPro" id="IPR005828">
    <property type="entry name" value="MFS_sugar_transport-like"/>
</dbReference>
<accession>A0A8X6L980</accession>
<keyword evidence="7" id="KW-1185">Reference proteome</keyword>
<evidence type="ECO:0000256" key="2">
    <source>
        <dbReference type="ARBA" id="ARBA00022692"/>
    </source>
</evidence>
<dbReference type="InterPro" id="IPR036259">
    <property type="entry name" value="MFS_trans_sf"/>
</dbReference>
<evidence type="ECO:0000256" key="5">
    <source>
        <dbReference type="SAM" id="Phobius"/>
    </source>
</evidence>
<feature type="transmembrane region" description="Helical" evidence="5">
    <location>
        <begin position="261"/>
        <end position="278"/>
    </location>
</feature>
<name>A0A8X6L980_TRICU</name>
<dbReference type="SUPFAM" id="SSF103473">
    <property type="entry name" value="MFS general substrate transporter"/>
    <property type="match status" value="1"/>
</dbReference>
<feature type="transmembrane region" description="Helical" evidence="5">
    <location>
        <begin position="20"/>
        <end position="44"/>
    </location>
</feature>
<reference evidence="6" key="1">
    <citation type="submission" date="2020-07" db="EMBL/GenBank/DDBJ databases">
        <title>Multicomponent nature underlies the extraordinary mechanical properties of spider dragline silk.</title>
        <authorList>
            <person name="Kono N."/>
            <person name="Nakamura H."/>
            <person name="Mori M."/>
            <person name="Yoshida Y."/>
            <person name="Ohtoshi R."/>
            <person name="Malay A.D."/>
            <person name="Moran D.A.P."/>
            <person name="Tomita M."/>
            <person name="Numata K."/>
            <person name="Arakawa K."/>
        </authorList>
    </citation>
    <scope>NUCLEOTIDE SEQUENCE</scope>
</reference>